<feature type="domain" description="Fibronectin type-III" evidence="16">
    <location>
        <begin position="399"/>
        <end position="492"/>
    </location>
</feature>
<dbReference type="SMART" id="SM00220">
    <property type="entry name" value="S_TKc"/>
    <property type="match status" value="2"/>
</dbReference>
<dbReference type="InterPro" id="IPR013783">
    <property type="entry name" value="Ig-like_fold"/>
</dbReference>
<dbReference type="InterPro" id="IPR008266">
    <property type="entry name" value="Tyr_kinase_AS"/>
</dbReference>
<evidence type="ECO:0000313" key="18">
    <source>
        <dbReference type="EMBL" id="CAH3018290.1"/>
    </source>
</evidence>
<keyword evidence="6" id="KW-0418">Kinase</keyword>
<dbReference type="EMBL" id="CALNXI010000083">
    <property type="protein sequence ID" value="CAH3018290.1"/>
    <property type="molecule type" value="Genomic_DNA"/>
</dbReference>
<dbReference type="PROSITE" id="PS51550">
    <property type="entry name" value="EPH_LBD"/>
    <property type="match status" value="2"/>
</dbReference>
<dbReference type="Gene3D" id="2.60.120.260">
    <property type="entry name" value="Galactose-binding domain-like"/>
    <property type="match status" value="2"/>
</dbReference>
<keyword evidence="19" id="KW-1185">Reference proteome</keyword>
<dbReference type="SUPFAM" id="SSF49265">
    <property type="entry name" value="Fibronectin type III"/>
    <property type="match status" value="2"/>
</dbReference>
<evidence type="ECO:0000256" key="14">
    <source>
        <dbReference type="SAM" id="SignalP"/>
    </source>
</evidence>
<feature type="signal peptide" evidence="14">
    <location>
        <begin position="1"/>
        <end position="20"/>
    </location>
</feature>
<evidence type="ECO:0000256" key="1">
    <source>
        <dbReference type="ARBA" id="ARBA00004479"/>
    </source>
</evidence>
<dbReference type="SUPFAM" id="SSF56112">
    <property type="entry name" value="Protein kinase-like (PK-like)"/>
    <property type="match status" value="2"/>
</dbReference>
<dbReference type="PRINTS" id="PR00014">
    <property type="entry name" value="FNTYPEIII"/>
</dbReference>
<dbReference type="SMART" id="SM00219">
    <property type="entry name" value="TyrKc"/>
    <property type="match status" value="2"/>
</dbReference>
<accession>A0ABN8LPE7</accession>
<evidence type="ECO:0000256" key="12">
    <source>
        <dbReference type="PROSITE-ProRule" id="PRU10141"/>
    </source>
</evidence>
<feature type="domain" description="Fibronectin type-III" evidence="16">
    <location>
        <begin position="1216"/>
        <end position="1308"/>
    </location>
</feature>
<dbReference type="PROSITE" id="PS00109">
    <property type="entry name" value="PROTEIN_KINASE_TYR"/>
    <property type="match status" value="2"/>
</dbReference>
<keyword evidence="12" id="KW-0067">ATP-binding</keyword>
<evidence type="ECO:0000256" key="7">
    <source>
        <dbReference type="ARBA" id="ARBA00022989"/>
    </source>
</evidence>
<dbReference type="InterPro" id="IPR020635">
    <property type="entry name" value="Tyr_kinase_cat_dom"/>
</dbReference>
<evidence type="ECO:0000256" key="2">
    <source>
        <dbReference type="ARBA" id="ARBA00011902"/>
    </source>
</evidence>
<dbReference type="Gene3D" id="2.60.40.1770">
    <property type="entry name" value="ephrin a2 ectodomain"/>
    <property type="match status" value="1"/>
</dbReference>
<dbReference type="Pfam" id="PF00041">
    <property type="entry name" value="fn3"/>
    <property type="match status" value="2"/>
</dbReference>
<protein>
    <recommendedName>
        <fullName evidence="2">receptor protein-tyrosine kinase</fullName>
        <ecNumber evidence="2">2.7.10.1</ecNumber>
    </recommendedName>
</protein>
<dbReference type="EC" id="2.7.10.1" evidence="2"/>
<comment type="catalytic activity">
    <reaction evidence="11">
        <text>L-tyrosyl-[protein] + ATP = O-phospho-L-tyrosyl-[protein] + ADP + H(+)</text>
        <dbReference type="Rhea" id="RHEA:10596"/>
        <dbReference type="Rhea" id="RHEA-COMP:10136"/>
        <dbReference type="Rhea" id="RHEA-COMP:20101"/>
        <dbReference type="ChEBI" id="CHEBI:15378"/>
        <dbReference type="ChEBI" id="CHEBI:30616"/>
        <dbReference type="ChEBI" id="CHEBI:46858"/>
        <dbReference type="ChEBI" id="CHEBI:61978"/>
        <dbReference type="ChEBI" id="CHEBI:456216"/>
        <dbReference type="EC" id="2.7.10.1"/>
    </reaction>
</comment>
<dbReference type="Gene3D" id="3.30.200.20">
    <property type="entry name" value="Phosphorylase Kinase, domain 1"/>
    <property type="match status" value="2"/>
</dbReference>
<sequence>MEFCWFAICTILAYIPWISAEEKLLYQTPKANHWGGWEATTYGSSSLTWNYVPGPSNHYTLCSSFLQELKNWLRSPLIDVHSIDRVSVSVKYTITSFCSRPTSNPFCTENIGVYVWESNFKVTSDLIPDPLTSNSSYREFATIRGQASGQTISLALQLKKRYIVLGFLDQGGCKILSSVRITYNICPETTLRDSLVKLRETVAPTSIFESILVGGTCTADSFHVQGSLNVTCESSGQWNVSQFEGKCVCKEDMENVGGTCTACSLGTYNDAKQLNCTAIPSHPRNVITLFVNQSSATINWLPPTITGDQVFYEVECRRTCEIDGKDCVEEICGGDGHTGLVFQNKSYATTVTIPSKTFSPSVNYTCKIIAKNRVSDFAERKHKVEARSTTITFKTNGSVPGAPEVFVQQAGGSKIMLSWDLKCKNGIITKYTVAYFIVDDNSNKEILTTAKTELRIEKLVPGKTYEFQIAATNNFGTGPNGVKRLKIEMDNSFENGRHPTGQSNMDVVEKEEDDVNHVINHSPQYMEISEIQSFELKRDDVALKRLLGSGNFGEVYKATMGIDTVAVKSLKGSATDKDKQDMVTELNVMKRLKPHPHVLKLIGCCSIGDPLLIVLEYLPYGDLLGYLRKSRGHSDSYNTGEKKPSSKLTAKDLLSFAWMIADGMQYLATMKVIHRDLAARNILVGENQACKISDFGLARDIRDGIYMRASKARLPVKWMPPESLFHGECSTMSDVWSYGIVLWEVFTIGDSPYPGFKSREVPSLLERGYRMQRPIHISEELFSILTECWAENAKERPSFQWICAAVKRLTKDQKPATRCFSSILHFSTTLLVFVFLGSNDCSQVSLTFCLKKDCVFQWRGWGGSWNYVPVSNYYTLCSSFDQEPKNWLRSPLINVHSIDRVSVSVRYTITSFCSSQPSNRFCTDNIGVYVWESDVKVTSDLIPNPLTSNNSYREFATIRGQASGQTISLALQLTRKYIVLGFLDQGGRKILFSVRITYNICPGTTLSNSLVDLLETVAPSSDLESILVEGTCAENSFHIQGSLNVTCESSGQWNFSQFGGKCVCKEDMENVGGTCTACSQGTYNDAKGLNCTAIPTHPRNVITLFVNQSSATINWQPPTITGDQVFYEVECRRTCEIDGKDCTEEICGGDSNVGFLFMNKSYATTMTIHGTTGLLSLFVNYACKIMAMNRVSEIAARKHKVEARSTTITFRTDGSVPGAPEVFVQQAGVSVTVLSWQLKCKNGIIKKYTVTYFIVDDNSDKEILTTTKTELWIEKLVPEKAYEFQIAAINNFGTGPNGVERFKIPNRNEGLSSETKLVIASVAGVGGFVLIILVIVVITLILRFKRGNATNEETQNLPFRRQGGAYSHPIGEFNMNVVEEGNVNHEMNHAQYMEIDEIQSFELKRDDIKFERLLGSGNFGEVYKATMGNGKVAVKYLKASASAKDKQDMITELNVMKSLKPHPHVLKLIGCCSLIDPLLIVLEYLPYGDLLGYLRKSRGHSDSYNTGEKKPASKLTAKDLLSFAWMIADGMHYLAKMKVVHRDLAARNILVGENQVCKISDFGLARDANDGIYMRTSQARLPVKWMPPESLFRGECSSMSDVLVNFSPFTFSFGSLNCSLNPHLHCTCFKCKEIFSFTCN</sequence>
<keyword evidence="7 13" id="KW-1133">Transmembrane helix</keyword>
<dbReference type="InterPro" id="IPR001245">
    <property type="entry name" value="Ser-Thr/Tyr_kinase_cat_dom"/>
</dbReference>
<evidence type="ECO:0000256" key="9">
    <source>
        <dbReference type="ARBA" id="ARBA00023170"/>
    </source>
</evidence>
<feature type="chain" id="PRO_5045825959" description="receptor protein-tyrosine kinase" evidence="14">
    <location>
        <begin position="21"/>
        <end position="1640"/>
    </location>
</feature>
<dbReference type="Proteomes" id="UP001159427">
    <property type="component" value="Unassembled WGS sequence"/>
</dbReference>
<evidence type="ECO:0000256" key="13">
    <source>
        <dbReference type="SAM" id="Phobius"/>
    </source>
</evidence>
<feature type="domain" description="Eph LBD" evidence="17">
    <location>
        <begin position="833"/>
        <end position="1006"/>
    </location>
</feature>
<keyword evidence="3" id="KW-0808">Transferase</keyword>
<keyword evidence="4 13" id="KW-0812">Transmembrane</keyword>
<dbReference type="SUPFAM" id="SSF49785">
    <property type="entry name" value="Galactose-binding domain-like"/>
    <property type="match status" value="2"/>
</dbReference>
<proteinExistence type="predicted"/>
<feature type="transmembrane region" description="Helical" evidence="13">
    <location>
        <begin position="1317"/>
        <end position="1342"/>
    </location>
</feature>
<evidence type="ECO:0000256" key="4">
    <source>
        <dbReference type="ARBA" id="ARBA00022692"/>
    </source>
</evidence>
<dbReference type="InterPro" id="IPR036116">
    <property type="entry name" value="FN3_sf"/>
</dbReference>
<dbReference type="Gene3D" id="1.10.510.10">
    <property type="entry name" value="Transferase(Phosphotransferase) domain 1"/>
    <property type="match status" value="2"/>
</dbReference>
<feature type="domain" description="Protein kinase" evidence="15">
    <location>
        <begin position="1408"/>
        <end position="1640"/>
    </location>
</feature>
<gene>
    <name evidence="18" type="ORF">PEVE_00042393</name>
</gene>
<keyword evidence="8 13" id="KW-0472">Membrane</keyword>
<evidence type="ECO:0000256" key="5">
    <source>
        <dbReference type="ARBA" id="ARBA00022737"/>
    </source>
</evidence>
<dbReference type="Pfam" id="PF01404">
    <property type="entry name" value="Ephrin_lbd"/>
    <property type="match status" value="2"/>
</dbReference>
<organism evidence="18 19">
    <name type="scientific">Porites evermanni</name>
    <dbReference type="NCBI Taxonomy" id="104178"/>
    <lineage>
        <taxon>Eukaryota</taxon>
        <taxon>Metazoa</taxon>
        <taxon>Cnidaria</taxon>
        <taxon>Anthozoa</taxon>
        <taxon>Hexacorallia</taxon>
        <taxon>Scleractinia</taxon>
        <taxon>Fungiina</taxon>
        <taxon>Poritidae</taxon>
        <taxon>Porites</taxon>
    </lineage>
</organism>
<dbReference type="CDD" id="cd00063">
    <property type="entry name" value="FN3"/>
    <property type="match status" value="4"/>
</dbReference>
<keyword evidence="14" id="KW-0732">Signal</keyword>
<comment type="caution">
    <text evidence="18">The sequence shown here is derived from an EMBL/GenBank/DDBJ whole genome shotgun (WGS) entry which is preliminary data.</text>
</comment>
<feature type="binding site" evidence="12">
    <location>
        <position position="568"/>
    </location>
    <ligand>
        <name>ATP</name>
        <dbReference type="ChEBI" id="CHEBI:30616"/>
    </ligand>
</feature>
<dbReference type="Pfam" id="PF07714">
    <property type="entry name" value="PK_Tyr_Ser-Thr"/>
    <property type="match status" value="2"/>
</dbReference>
<dbReference type="SMART" id="SM00615">
    <property type="entry name" value="EPH_lbd"/>
    <property type="match status" value="1"/>
</dbReference>
<dbReference type="SMART" id="SM00060">
    <property type="entry name" value="FN3"/>
    <property type="match status" value="4"/>
</dbReference>
<evidence type="ECO:0000313" key="19">
    <source>
        <dbReference type="Proteomes" id="UP001159427"/>
    </source>
</evidence>
<evidence type="ECO:0000259" key="16">
    <source>
        <dbReference type="PROSITE" id="PS50853"/>
    </source>
</evidence>
<dbReference type="InterPro" id="IPR008979">
    <property type="entry name" value="Galactose-bd-like_sf"/>
</dbReference>
<feature type="binding site" evidence="12">
    <location>
        <position position="1435"/>
    </location>
    <ligand>
        <name>ATP</name>
        <dbReference type="ChEBI" id="CHEBI:30616"/>
    </ligand>
</feature>
<evidence type="ECO:0000259" key="15">
    <source>
        <dbReference type="PROSITE" id="PS50011"/>
    </source>
</evidence>
<dbReference type="CDD" id="cd00192">
    <property type="entry name" value="PTKc"/>
    <property type="match status" value="2"/>
</dbReference>
<dbReference type="PANTHER" id="PTHR24416:SF621">
    <property type="entry name" value="TYROSINE KINASE RECEPTOR CAD96CA"/>
    <property type="match status" value="1"/>
</dbReference>
<dbReference type="InterPro" id="IPR001090">
    <property type="entry name" value="Ephrin_rcpt_lig-bd_dom"/>
</dbReference>
<dbReference type="InterPro" id="IPR017441">
    <property type="entry name" value="Protein_kinase_ATP_BS"/>
</dbReference>
<keyword evidence="12" id="KW-0547">Nucleotide-binding</keyword>
<dbReference type="InterPro" id="IPR000719">
    <property type="entry name" value="Prot_kinase_dom"/>
</dbReference>
<evidence type="ECO:0000259" key="17">
    <source>
        <dbReference type="PROSITE" id="PS51550"/>
    </source>
</evidence>
<keyword evidence="5" id="KW-0677">Repeat</keyword>
<evidence type="ECO:0000256" key="10">
    <source>
        <dbReference type="ARBA" id="ARBA00023180"/>
    </source>
</evidence>
<feature type="domain" description="Protein kinase" evidence="15">
    <location>
        <begin position="541"/>
        <end position="809"/>
    </location>
</feature>
<evidence type="ECO:0000256" key="11">
    <source>
        <dbReference type="ARBA" id="ARBA00051243"/>
    </source>
</evidence>
<dbReference type="PROSITE" id="PS00107">
    <property type="entry name" value="PROTEIN_KINASE_ATP"/>
    <property type="match status" value="2"/>
</dbReference>
<dbReference type="InterPro" id="IPR050122">
    <property type="entry name" value="RTK"/>
</dbReference>
<comment type="subcellular location">
    <subcellularLocation>
        <location evidence="1">Membrane</location>
        <topology evidence="1">Single-pass type I membrane protein</topology>
    </subcellularLocation>
</comment>
<feature type="domain" description="Eph LBD" evidence="17">
    <location>
        <begin position="1"/>
        <end position="191"/>
    </location>
</feature>
<dbReference type="PANTHER" id="PTHR24416">
    <property type="entry name" value="TYROSINE-PROTEIN KINASE RECEPTOR"/>
    <property type="match status" value="1"/>
</dbReference>
<dbReference type="Gene3D" id="2.60.40.10">
    <property type="entry name" value="Immunoglobulins"/>
    <property type="match status" value="4"/>
</dbReference>
<keyword evidence="9" id="KW-0675">Receptor</keyword>
<dbReference type="PROSITE" id="PS50011">
    <property type="entry name" value="PROTEIN_KINASE_DOM"/>
    <property type="match status" value="2"/>
</dbReference>
<dbReference type="InterPro" id="IPR011009">
    <property type="entry name" value="Kinase-like_dom_sf"/>
</dbReference>
<evidence type="ECO:0000256" key="6">
    <source>
        <dbReference type="ARBA" id="ARBA00022777"/>
    </source>
</evidence>
<name>A0ABN8LPE7_9CNID</name>
<dbReference type="PROSITE" id="PS50853">
    <property type="entry name" value="FN3"/>
    <property type="match status" value="2"/>
</dbReference>
<evidence type="ECO:0000256" key="8">
    <source>
        <dbReference type="ARBA" id="ARBA00023136"/>
    </source>
</evidence>
<reference evidence="18 19" key="1">
    <citation type="submission" date="2022-05" db="EMBL/GenBank/DDBJ databases">
        <authorList>
            <consortium name="Genoscope - CEA"/>
            <person name="William W."/>
        </authorList>
    </citation>
    <scope>NUCLEOTIDE SEQUENCE [LARGE SCALE GENOMIC DNA]</scope>
</reference>
<keyword evidence="10" id="KW-0325">Glycoprotein</keyword>
<dbReference type="PRINTS" id="PR00109">
    <property type="entry name" value="TYRKINASE"/>
</dbReference>
<dbReference type="InterPro" id="IPR003961">
    <property type="entry name" value="FN3_dom"/>
</dbReference>
<evidence type="ECO:0000256" key="3">
    <source>
        <dbReference type="ARBA" id="ARBA00022679"/>
    </source>
</evidence>